<evidence type="ECO:0000256" key="1">
    <source>
        <dbReference type="SAM" id="Phobius"/>
    </source>
</evidence>
<gene>
    <name evidence="2" type="ORF">FNL38_104485</name>
</gene>
<feature type="transmembrane region" description="Helical" evidence="1">
    <location>
        <begin position="167"/>
        <end position="185"/>
    </location>
</feature>
<feature type="transmembrane region" description="Helical" evidence="1">
    <location>
        <begin position="259"/>
        <end position="278"/>
    </location>
</feature>
<protein>
    <submittedName>
        <fullName evidence="2">Low temperature requirement protein LtrA</fullName>
    </submittedName>
</protein>
<comment type="caution">
    <text evidence="2">The sequence shown here is derived from an EMBL/GenBank/DDBJ whole genome shotgun (WGS) entry which is preliminary data.</text>
</comment>
<feature type="transmembrane region" description="Helical" evidence="1">
    <location>
        <begin position="362"/>
        <end position="395"/>
    </location>
</feature>
<dbReference type="Pfam" id="PF06772">
    <property type="entry name" value="LtrA"/>
    <property type="match status" value="1"/>
</dbReference>
<dbReference type="PANTHER" id="PTHR36840:SF1">
    <property type="entry name" value="BLL5714 PROTEIN"/>
    <property type="match status" value="1"/>
</dbReference>
<dbReference type="InterPro" id="IPR010640">
    <property type="entry name" value="Low_temperature_requirement_A"/>
</dbReference>
<feature type="transmembrane region" description="Helical" evidence="1">
    <location>
        <begin position="48"/>
        <end position="69"/>
    </location>
</feature>
<keyword evidence="1" id="KW-0812">Transmembrane</keyword>
<organism evidence="2">
    <name type="scientific">Nocardia globerula</name>
    <dbReference type="NCBI Taxonomy" id="1818"/>
    <lineage>
        <taxon>Bacteria</taxon>
        <taxon>Bacillati</taxon>
        <taxon>Actinomycetota</taxon>
        <taxon>Actinomycetes</taxon>
        <taxon>Mycobacteriales</taxon>
        <taxon>Nocardiaceae</taxon>
        <taxon>Nocardia</taxon>
    </lineage>
</organism>
<feature type="transmembrane region" description="Helical" evidence="1">
    <location>
        <begin position="229"/>
        <end position="247"/>
    </location>
</feature>
<proteinExistence type="predicted"/>
<reference evidence="2" key="1">
    <citation type="submission" date="2019-07" db="EMBL/GenBank/DDBJ databases">
        <title>Genomic Encyclopedia of Type Strains, Phase IV (KMG-IV): sequencing the most valuable type-strain genomes for metagenomic binning, comparative biology and taxonomic classification.</title>
        <authorList>
            <person name="Goeker M."/>
        </authorList>
    </citation>
    <scope>NUCLEOTIDE SEQUENCE</scope>
    <source>
        <strain evidence="2">DSM 44596</strain>
    </source>
</reference>
<feature type="transmembrane region" description="Helical" evidence="1">
    <location>
        <begin position="81"/>
        <end position="99"/>
    </location>
</feature>
<keyword evidence="1" id="KW-1133">Transmembrane helix</keyword>
<feature type="transmembrane region" description="Helical" evidence="1">
    <location>
        <begin position="327"/>
        <end position="350"/>
    </location>
</feature>
<feature type="transmembrane region" description="Helical" evidence="1">
    <location>
        <begin position="290"/>
        <end position="315"/>
    </location>
</feature>
<feature type="transmembrane region" description="Helical" evidence="1">
    <location>
        <begin position="137"/>
        <end position="155"/>
    </location>
</feature>
<name>A0A652YPR8_NOCGL</name>
<accession>A0A652YPR8</accession>
<evidence type="ECO:0000313" key="2">
    <source>
        <dbReference type="EMBL" id="TYQ04109.1"/>
    </source>
</evidence>
<keyword evidence="1" id="KW-0472">Membrane</keyword>
<feature type="transmembrane region" description="Helical" evidence="1">
    <location>
        <begin position="111"/>
        <end position="131"/>
    </location>
</feature>
<dbReference type="AlphaFoldDB" id="A0A652YPR8"/>
<dbReference type="PANTHER" id="PTHR36840">
    <property type="entry name" value="BLL5714 PROTEIN"/>
    <property type="match status" value="1"/>
</dbReference>
<sequence length="409" mass="44579">MDNLAEWVQRIRYRSATLRTVSRINSFIRPLVPRDPHEAHRVATPLELLTDLCFVVAVAQAATGLHHAISEGHAATGVGHFAMAFFAIWWTWLNFTWFASAYDNDDGIARLLTIFQILGALVLAAGIPRFFDNDPLLIILGYVIMRIALVIQWVRVSRNDPEHALTARRYALGIVLVQLGWIGFYFVPAAIYVPTFLFLVLCEFAVPVWSEKPGMTPWHPHHIAERYSLFFIIVLGETILSTTVAIQDAVSGEHPAAKVAYVVVGGILIVFSLWWLYFQRNAGDALGGDNVSPFVWGFGHYFIFASAAAIGAGLASRVDYWTGHAEGSALVTGAAVTVPVAIILAALWFIHIRLHDSSTRTLVPFGVAIAVILGGTFTAVPELVAGLACAALLAVELVLTEGTKGSAAH</sequence>
<dbReference type="EMBL" id="VNIQ01000004">
    <property type="protein sequence ID" value="TYQ04109.1"/>
    <property type="molecule type" value="Genomic_DNA"/>
</dbReference>